<proteinExistence type="predicted"/>
<dbReference type="AlphaFoldDB" id="A0A3S1CH16"/>
<gene>
    <name evidence="1" type="ORF">DSM106972_059720</name>
</gene>
<dbReference type="Proteomes" id="UP000271624">
    <property type="component" value="Unassembled WGS sequence"/>
</dbReference>
<protein>
    <recommendedName>
        <fullName evidence="3">VOC domain-containing protein</fullName>
    </recommendedName>
</protein>
<evidence type="ECO:0008006" key="3">
    <source>
        <dbReference type="Google" id="ProtNLM"/>
    </source>
</evidence>
<name>A0A3S1CH16_9CYAN</name>
<evidence type="ECO:0000313" key="2">
    <source>
        <dbReference type="Proteomes" id="UP000271624"/>
    </source>
</evidence>
<reference evidence="1" key="1">
    <citation type="submission" date="2018-12" db="EMBL/GenBank/DDBJ databases">
        <authorList>
            <person name="Will S."/>
            <person name="Neumann-Schaal M."/>
            <person name="Henke P."/>
        </authorList>
    </citation>
    <scope>NUCLEOTIDE SEQUENCE</scope>
    <source>
        <strain evidence="1">PCC 7102</strain>
    </source>
</reference>
<dbReference type="RefSeq" id="WP_127084198.1">
    <property type="nucleotide sequence ID" value="NZ_RSCL01000016.1"/>
</dbReference>
<reference evidence="1" key="2">
    <citation type="journal article" date="2019" name="Genome Biol. Evol.">
        <title>Day and night: Metabolic profiles and evolutionary relationships of six axenic non-marine cyanobacteria.</title>
        <authorList>
            <person name="Will S.E."/>
            <person name="Henke P."/>
            <person name="Boedeker C."/>
            <person name="Huang S."/>
            <person name="Brinkmann H."/>
            <person name="Rohde M."/>
            <person name="Jarek M."/>
            <person name="Friedl T."/>
            <person name="Seufert S."/>
            <person name="Schumacher M."/>
            <person name="Overmann J."/>
            <person name="Neumann-Schaal M."/>
            <person name="Petersen J."/>
        </authorList>
    </citation>
    <scope>NUCLEOTIDE SEQUENCE [LARGE SCALE GENOMIC DNA]</scope>
    <source>
        <strain evidence="1">PCC 7102</strain>
    </source>
</reference>
<sequence>MIHHISIAANQPQHVAKVLAELCQGQFSEFPYHPGCYIVLPLDPHGTMIEVLTSSSEFTPLQVDGESSLHQNPNPSKYNAFHAAISVPTSEAQIHEIAKREGWHVLTCDRKGFFSVIEVWIENKQLLEFLSPKQAAQYLAFMQPQSLKQFLSETALSEC</sequence>
<keyword evidence="2" id="KW-1185">Reference proteome</keyword>
<evidence type="ECO:0000313" key="1">
    <source>
        <dbReference type="EMBL" id="RUT02494.1"/>
    </source>
</evidence>
<organism evidence="1 2">
    <name type="scientific">Dulcicalothrix desertica PCC 7102</name>
    <dbReference type="NCBI Taxonomy" id="232991"/>
    <lineage>
        <taxon>Bacteria</taxon>
        <taxon>Bacillati</taxon>
        <taxon>Cyanobacteriota</taxon>
        <taxon>Cyanophyceae</taxon>
        <taxon>Nostocales</taxon>
        <taxon>Calotrichaceae</taxon>
        <taxon>Dulcicalothrix</taxon>
    </lineage>
</organism>
<comment type="caution">
    <text evidence="1">The sequence shown here is derived from an EMBL/GenBank/DDBJ whole genome shotgun (WGS) entry which is preliminary data.</text>
</comment>
<accession>A0A3S1CH16</accession>
<dbReference type="OrthoDB" id="512901at2"/>
<dbReference type="EMBL" id="RSCL01000016">
    <property type="protein sequence ID" value="RUT02494.1"/>
    <property type="molecule type" value="Genomic_DNA"/>
</dbReference>